<gene>
    <name evidence="3" type="ORF">FBZ88_10657</name>
</gene>
<dbReference type="EMBL" id="VITO01000006">
    <property type="protein sequence ID" value="TWB27598.1"/>
    <property type="molecule type" value="Genomic_DNA"/>
</dbReference>
<keyword evidence="4" id="KW-1185">Reference proteome</keyword>
<protein>
    <submittedName>
        <fullName evidence="3">Uncharacterized protein</fullName>
    </submittedName>
</protein>
<accession>A0A560G125</accession>
<reference evidence="3 4" key="1">
    <citation type="submission" date="2019-06" db="EMBL/GenBank/DDBJ databases">
        <title>Genomic Encyclopedia of Type Strains, Phase IV (KMG-V): Genome sequencing to study the core and pangenomes of soil and plant-associated prokaryotes.</title>
        <authorList>
            <person name="Whitman W."/>
        </authorList>
    </citation>
    <scope>NUCLEOTIDE SEQUENCE [LARGE SCALE GENOMIC DNA]</scope>
    <source>
        <strain evidence="3 4">BR 11865</strain>
    </source>
</reference>
<feature type="region of interest" description="Disordered" evidence="1">
    <location>
        <begin position="1"/>
        <end position="22"/>
    </location>
</feature>
<comment type="caution">
    <text evidence="3">The sequence shown here is derived from an EMBL/GenBank/DDBJ whole genome shotgun (WGS) entry which is preliminary data.</text>
</comment>
<proteinExistence type="predicted"/>
<dbReference type="AlphaFoldDB" id="A0A560G125"/>
<organism evidence="3 4">
    <name type="scientific">Nitrospirillum amazonense</name>
    <dbReference type="NCBI Taxonomy" id="28077"/>
    <lineage>
        <taxon>Bacteria</taxon>
        <taxon>Pseudomonadati</taxon>
        <taxon>Pseudomonadota</taxon>
        <taxon>Alphaproteobacteria</taxon>
        <taxon>Rhodospirillales</taxon>
        <taxon>Azospirillaceae</taxon>
        <taxon>Nitrospirillum</taxon>
    </lineage>
</organism>
<evidence type="ECO:0000313" key="4">
    <source>
        <dbReference type="Proteomes" id="UP000316545"/>
    </source>
</evidence>
<keyword evidence="2" id="KW-1133">Transmembrane helix</keyword>
<name>A0A560G125_9PROT</name>
<evidence type="ECO:0000313" key="3">
    <source>
        <dbReference type="EMBL" id="TWB27598.1"/>
    </source>
</evidence>
<evidence type="ECO:0000256" key="1">
    <source>
        <dbReference type="SAM" id="MobiDB-lite"/>
    </source>
</evidence>
<keyword evidence="2" id="KW-0472">Membrane</keyword>
<sequence length="82" mass="8928">MGGAPPRHACRGGDASVSGTLSARGWRPSLRRWLDGYAYRVALDPLWFVAAAAVSLGLAWVTVAAHLARIARERPVRALRYE</sequence>
<feature type="transmembrane region" description="Helical" evidence="2">
    <location>
        <begin position="46"/>
        <end position="68"/>
    </location>
</feature>
<keyword evidence="2" id="KW-0812">Transmembrane</keyword>
<dbReference type="Proteomes" id="UP000316545">
    <property type="component" value="Unassembled WGS sequence"/>
</dbReference>
<evidence type="ECO:0000256" key="2">
    <source>
        <dbReference type="SAM" id="Phobius"/>
    </source>
</evidence>